<dbReference type="AlphaFoldDB" id="A0A2S5TKF1"/>
<keyword evidence="2" id="KW-1185">Reference proteome</keyword>
<proteinExistence type="predicted"/>
<gene>
    <name evidence="1" type="ORF">C3942_00735</name>
</gene>
<reference evidence="1 2" key="1">
    <citation type="submission" date="2018-02" db="EMBL/GenBank/DDBJ databases">
        <title>Genome sequencing of Solimonas sp. HR-BB.</title>
        <authorList>
            <person name="Lee Y."/>
            <person name="Jeon C.O."/>
        </authorList>
    </citation>
    <scope>NUCLEOTIDE SEQUENCE [LARGE SCALE GENOMIC DNA]</scope>
    <source>
        <strain evidence="1 2">HR-BB</strain>
    </source>
</reference>
<protein>
    <submittedName>
        <fullName evidence="1">Uncharacterized protein</fullName>
    </submittedName>
</protein>
<accession>A0A2S5TKF1</accession>
<name>A0A2S5TKF1_9GAMM</name>
<comment type="caution">
    <text evidence="1">The sequence shown here is derived from an EMBL/GenBank/DDBJ whole genome shotgun (WGS) entry which is preliminary data.</text>
</comment>
<organism evidence="1 2">
    <name type="scientific">Solimonas fluminis</name>
    <dbReference type="NCBI Taxonomy" id="2086571"/>
    <lineage>
        <taxon>Bacteria</taxon>
        <taxon>Pseudomonadati</taxon>
        <taxon>Pseudomonadota</taxon>
        <taxon>Gammaproteobacteria</taxon>
        <taxon>Nevskiales</taxon>
        <taxon>Nevskiaceae</taxon>
        <taxon>Solimonas</taxon>
    </lineage>
</organism>
<evidence type="ECO:0000313" key="1">
    <source>
        <dbReference type="EMBL" id="PPE75454.1"/>
    </source>
</evidence>
<evidence type="ECO:0000313" key="2">
    <source>
        <dbReference type="Proteomes" id="UP000238220"/>
    </source>
</evidence>
<sequence>MHTSTPKAPVSPAKAARPLCGEPLLKLPAPPAPKTVKPTAQINAISRIVEVPYNFGMGEDLPPGRIEVSMSAPDYYRPRSEPLVRIGRHRLYGCTFRGNIQFGEERIDLDEVEQFVTALLEAATRTRLAILGSRVDEPGKDLATGGHDWDKLTRDIRALRELENADRDYGDEQPEGGA</sequence>
<dbReference type="Proteomes" id="UP000238220">
    <property type="component" value="Unassembled WGS sequence"/>
</dbReference>
<dbReference type="EMBL" id="PSNW01000001">
    <property type="protein sequence ID" value="PPE75454.1"/>
    <property type="molecule type" value="Genomic_DNA"/>
</dbReference>
<dbReference type="RefSeq" id="WP_104228420.1">
    <property type="nucleotide sequence ID" value="NZ_PSNW01000001.1"/>
</dbReference>